<dbReference type="RefSeq" id="WP_078685773.1">
    <property type="nucleotide sequence ID" value="NZ_FUYA01000009.1"/>
</dbReference>
<dbReference type="Gene3D" id="1.10.10.1150">
    <property type="entry name" value="Coenzyme PQQ synthesis protein D (PqqD)"/>
    <property type="match status" value="1"/>
</dbReference>
<gene>
    <name evidence="1" type="ORF">SAMN02745702_02492</name>
</gene>
<dbReference type="Proteomes" id="UP000189733">
    <property type="component" value="Unassembled WGS sequence"/>
</dbReference>
<dbReference type="AlphaFoldDB" id="A0A1T4WQF7"/>
<dbReference type="STRING" id="1121442.SAMN02745702_02492"/>
<accession>A0A1T4WQF7</accession>
<keyword evidence="2" id="KW-1185">Reference proteome</keyword>
<organism evidence="1 2">
    <name type="scientific">Desulfobaculum bizertense DSM 18034</name>
    <dbReference type="NCBI Taxonomy" id="1121442"/>
    <lineage>
        <taxon>Bacteria</taxon>
        <taxon>Pseudomonadati</taxon>
        <taxon>Thermodesulfobacteriota</taxon>
        <taxon>Desulfovibrionia</taxon>
        <taxon>Desulfovibrionales</taxon>
        <taxon>Desulfovibrionaceae</taxon>
        <taxon>Desulfobaculum</taxon>
    </lineage>
</organism>
<evidence type="ECO:0000313" key="2">
    <source>
        <dbReference type="Proteomes" id="UP000189733"/>
    </source>
</evidence>
<protein>
    <submittedName>
        <fullName evidence="1">Coenzyme PQQ synthesis protein D (PqqD)</fullName>
    </submittedName>
</protein>
<dbReference type="InterPro" id="IPR008792">
    <property type="entry name" value="PQQD"/>
</dbReference>
<sequence length="146" mass="16512">MLFPFVRRKKTAPAPAQNAAPSRAQALEFIPVINSSIDVEHRDKGSCRLHYELALKPWFVRAHERLRKAPFPPQKKTLELDEIGSLVWSLIDGRHSVGAIAKTLGETYELEAREAELSTSTFLRELGRRGLIALLPPHDPSRREPK</sequence>
<dbReference type="OrthoDB" id="5421816at2"/>
<evidence type="ECO:0000313" key="1">
    <source>
        <dbReference type="EMBL" id="SKA79095.1"/>
    </source>
</evidence>
<name>A0A1T4WQF7_9BACT</name>
<reference evidence="1 2" key="1">
    <citation type="submission" date="2017-02" db="EMBL/GenBank/DDBJ databases">
        <authorList>
            <person name="Peterson S.W."/>
        </authorList>
    </citation>
    <scope>NUCLEOTIDE SEQUENCE [LARGE SCALE GENOMIC DNA]</scope>
    <source>
        <strain evidence="1 2">DSM 18034</strain>
    </source>
</reference>
<dbReference type="Pfam" id="PF05402">
    <property type="entry name" value="PqqD"/>
    <property type="match status" value="1"/>
</dbReference>
<proteinExistence type="predicted"/>
<dbReference type="EMBL" id="FUYA01000009">
    <property type="protein sequence ID" value="SKA79095.1"/>
    <property type="molecule type" value="Genomic_DNA"/>
</dbReference>
<dbReference type="InterPro" id="IPR041881">
    <property type="entry name" value="PqqD_sf"/>
</dbReference>